<organism evidence="1">
    <name type="scientific">Trichodesmium erythraeum (strain IMS101)</name>
    <dbReference type="NCBI Taxonomy" id="203124"/>
    <lineage>
        <taxon>Bacteria</taxon>
        <taxon>Bacillati</taxon>
        <taxon>Cyanobacteriota</taxon>
        <taxon>Cyanophyceae</taxon>
        <taxon>Oscillatoriophycideae</taxon>
        <taxon>Oscillatoriales</taxon>
        <taxon>Microcoleaceae</taxon>
        <taxon>Trichodesmium</taxon>
    </lineage>
</organism>
<dbReference type="KEGG" id="ter:Tery_3492"/>
<gene>
    <name evidence="1" type="ordered locus">Tery_3492</name>
</gene>
<evidence type="ECO:0000313" key="1">
    <source>
        <dbReference type="EMBL" id="ABG52582.1"/>
    </source>
</evidence>
<dbReference type="eggNOG" id="ENOG5032SX8">
    <property type="taxonomic scope" value="Bacteria"/>
</dbReference>
<name>Q10YU2_TRIEI</name>
<dbReference type="HOGENOM" id="CLU_1702492_0_0_3"/>
<proteinExistence type="predicted"/>
<dbReference type="AlphaFoldDB" id="Q10YU2"/>
<reference evidence="1" key="1">
    <citation type="submission" date="2006-06" db="EMBL/GenBank/DDBJ databases">
        <title>Complete sequence of Trichodesmium erythraeum IMS101.</title>
        <authorList>
            <consortium name="US DOE Joint Genome Institute"/>
            <person name="Copeland A."/>
            <person name="Lucas S."/>
            <person name="Lapidus A."/>
            <person name="Barry K."/>
            <person name="Detter J.C."/>
            <person name="Glavina del Rio T."/>
            <person name="Hammon N."/>
            <person name="Israni S."/>
            <person name="Dalin E."/>
            <person name="Tice H."/>
            <person name="Pitluck S."/>
            <person name="Kiss H."/>
            <person name="Munk A.C."/>
            <person name="Brettin T."/>
            <person name="Bruce D."/>
            <person name="Han C."/>
            <person name="Tapia R."/>
            <person name="Gilna P."/>
            <person name="Schmutz J."/>
            <person name="Larimer F."/>
            <person name="Land M."/>
            <person name="Hauser L."/>
            <person name="Kyrpides N."/>
            <person name="Kim E."/>
            <person name="Richardson P."/>
        </authorList>
    </citation>
    <scope>NUCLEOTIDE SEQUENCE [LARGE SCALE GENOMIC DNA]</scope>
    <source>
        <strain evidence="1">IMS101</strain>
    </source>
</reference>
<protein>
    <submittedName>
        <fullName evidence="1">Uncharacterized protein</fullName>
    </submittedName>
</protein>
<accession>Q10YU2</accession>
<dbReference type="OrthoDB" id="423667at2"/>
<sequence length="152" mass="17984">MKRSMENKYTYTHPLGRFVTIDALSFHLGIQWDNIYKISCWKYVIHVVGKGKSRFVSYADMPPVIGVEPPRKADFAKWRKRIKTRKQKYVPKFWAQFYVKKIENSNSIKTLLNWNSLVNQCKSLISLEGVQKIDQAVVERKLRLEKISNLKY</sequence>
<dbReference type="EMBL" id="CP000393">
    <property type="protein sequence ID" value="ABG52582.1"/>
    <property type="molecule type" value="Genomic_DNA"/>
</dbReference>